<name>A0A895XXZ2_9ACTN</name>
<dbReference type="GO" id="GO:0046872">
    <property type="term" value="F:metal ion binding"/>
    <property type="evidence" value="ECO:0007669"/>
    <property type="project" value="UniProtKB-KW"/>
</dbReference>
<evidence type="ECO:0000256" key="8">
    <source>
        <dbReference type="ARBA" id="ARBA00022842"/>
    </source>
</evidence>
<dbReference type="GO" id="GO:0044716">
    <property type="term" value="F:8-oxo-GDP phosphatase activity"/>
    <property type="evidence" value="ECO:0007669"/>
    <property type="project" value="TreeGrafter"/>
</dbReference>
<dbReference type="PANTHER" id="PTHR47707:SF1">
    <property type="entry name" value="NUDIX HYDROLASE FAMILY PROTEIN"/>
    <property type="match status" value="1"/>
</dbReference>
<dbReference type="PROSITE" id="PS00893">
    <property type="entry name" value="NUDIX_BOX"/>
    <property type="match status" value="1"/>
</dbReference>
<sequence length="148" mass="16401">MNETLLEDLSTQADRDGIGQYVVGAVITDAQRVLLLKRPSADFMGGIWELPSGKVEPHEPLDAALAREVAEETGLELAGERTYLGHFDYTSGSGTLTRQFNWAVTPAAPGPIRLTEHEKHQWTQITGTMPVTEAVNEVLQTYRSRFFD</sequence>
<dbReference type="InterPro" id="IPR020084">
    <property type="entry name" value="NUDIX_hydrolase_CS"/>
</dbReference>
<dbReference type="GO" id="GO:0008413">
    <property type="term" value="F:8-oxo-7,8-dihydroguanosine triphosphate pyrophosphatase activity"/>
    <property type="evidence" value="ECO:0007669"/>
    <property type="project" value="TreeGrafter"/>
</dbReference>
<evidence type="ECO:0000259" key="13">
    <source>
        <dbReference type="PROSITE" id="PS51462"/>
    </source>
</evidence>
<evidence type="ECO:0000256" key="10">
    <source>
        <dbReference type="ARBA" id="ARBA00035861"/>
    </source>
</evidence>
<organism evidence="14 15">
    <name type="scientific">Natronoglycomyces albus</name>
    <dbReference type="NCBI Taxonomy" id="2811108"/>
    <lineage>
        <taxon>Bacteria</taxon>
        <taxon>Bacillati</taxon>
        <taxon>Actinomycetota</taxon>
        <taxon>Actinomycetes</taxon>
        <taxon>Glycomycetales</taxon>
        <taxon>Glycomycetaceae</taxon>
        <taxon>Natronoglycomyces</taxon>
    </lineage>
</organism>
<dbReference type="GO" id="GO:0035539">
    <property type="term" value="F:8-oxo-7,8-dihydrodeoxyguanosine triphosphate pyrophosphatase activity"/>
    <property type="evidence" value="ECO:0007669"/>
    <property type="project" value="UniProtKB-EC"/>
</dbReference>
<dbReference type="EC" id="3.6.1.55" evidence="11"/>
<keyword evidence="7 12" id="KW-0378">Hydrolase</keyword>
<evidence type="ECO:0000256" key="11">
    <source>
        <dbReference type="ARBA" id="ARBA00038905"/>
    </source>
</evidence>
<dbReference type="Pfam" id="PF00293">
    <property type="entry name" value="NUDIX"/>
    <property type="match status" value="1"/>
</dbReference>
<dbReference type="SUPFAM" id="SSF55811">
    <property type="entry name" value="Nudix"/>
    <property type="match status" value="1"/>
</dbReference>
<proteinExistence type="inferred from homology"/>
<comment type="similarity">
    <text evidence="2 12">Belongs to the Nudix hydrolase family.</text>
</comment>
<evidence type="ECO:0000313" key="15">
    <source>
        <dbReference type="Proteomes" id="UP000662939"/>
    </source>
</evidence>
<reference evidence="14" key="1">
    <citation type="submission" date="2021-02" db="EMBL/GenBank/DDBJ databases">
        <title>Natronoglycomyces albus gen. nov., sp. nov, a haloalkaliphilic actinobacterium from a soda solonchak soil.</title>
        <authorList>
            <person name="Sorokin D.Y."/>
            <person name="Khijniak T.V."/>
            <person name="Zakharycheva A.P."/>
            <person name="Boueva O.V."/>
            <person name="Ariskina E.V."/>
            <person name="Hahnke R.L."/>
            <person name="Bunk B."/>
            <person name="Sproer C."/>
            <person name="Schumann P."/>
            <person name="Evtushenko L.I."/>
            <person name="Kublanov I.V."/>
        </authorList>
    </citation>
    <scope>NUCLEOTIDE SEQUENCE</scope>
    <source>
        <strain evidence="14">DSM 106290</strain>
    </source>
</reference>
<evidence type="ECO:0000256" key="4">
    <source>
        <dbReference type="ARBA" id="ARBA00022705"/>
    </source>
</evidence>
<feature type="domain" description="Nudix hydrolase" evidence="13">
    <location>
        <begin position="18"/>
        <end position="148"/>
    </location>
</feature>
<evidence type="ECO:0000256" key="3">
    <source>
        <dbReference type="ARBA" id="ARBA00022457"/>
    </source>
</evidence>
<dbReference type="GO" id="GO:0044715">
    <property type="term" value="F:8-oxo-dGDP phosphatase activity"/>
    <property type="evidence" value="ECO:0007669"/>
    <property type="project" value="TreeGrafter"/>
</dbReference>
<dbReference type="PANTHER" id="PTHR47707">
    <property type="entry name" value="8-OXO-DGTP DIPHOSPHATASE"/>
    <property type="match status" value="1"/>
</dbReference>
<dbReference type="InterPro" id="IPR015797">
    <property type="entry name" value="NUDIX_hydrolase-like_dom_sf"/>
</dbReference>
<evidence type="ECO:0000256" key="6">
    <source>
        <dbReference type="ARBA" id="ARBA00022763"/>
    </source>
</evidence>
<evidence type="ECO:0000256" key="2">
    <source>
        <dbReference type="ARBA" id="ARBA00005582"/>
    </source>
</evidence>
<evidence type="ECO:0000256" key="7">
    <source>
        <dbReference type="ARBA" id="ARBA00022801"/>
    </source>
</evidence>
<evidence type="ECO:0000256" key="9">
    <source>
        <dbReference type="ARBA" id="ARBA00023204"/>
    </source>
</evidence>
<keyword evidence="3" id="KW-0515">Mutator protein</keyword>
<keyword evidence="6" id="KW-0227">DNA damage</keyword>
<dbReference type="InterPro" id="IPR000086">
    <property type="entry name" value="NUDIX_hydrolase_dom"/>
</dbReference>
<dbReference type="GO" id="GO:0006281">
    <property type="term" value="P:DNA repair"/>
    <property type="evidence" value="ECO:0007669"/>
    <property type="project" value="UniProtKB-KW"/>
</dbReference>
<keyword evidence="15" id="KW-1185">Reference proteome</keyword>
<dbReference type="RefSeq" id="WP_213172499.1">
    <property type="nucleotide sequence ID" value="NZ_CP070496.1"/>
</dbReference>
<keyword evidence="4" id="KW-0235">DNA replication</keyword>
<dbReference type="InterPro" id="IPR047127">
    <property type="entry name" value="MutT-like"/>
</dbReference>
<keyword evidence="5" id="KW-0479">Metal-binding</keyword>
<evidence type="ECO:0000313" key="14">
    <source>
        <dbReference type="EMBL" id="QSB06488.1"/>
    </source>
</evidence>
<accession>A0A895XXZ2</accession>
<dbReference type="EMBL" id="CP070496">
    <property type="protein sequence ID" value="QSB06488.1"/>
    <property type="molecule type" value="Genomic_DNA"/>
</dbReference>
<dbReference type="PROSITE" id="PS51462">
    <property type="entry name" value="NUDIX"/>
    <property type="match status" value="1"/>
</dbReference>
<evidence type="ECO:0000256" key="1">
    <source>
        <dbReference type="ARBA" id="ARBA00001946"/>
    </source>
</evidence>
<evidence type="ECO:0000256" key="5">
    <source>
        <dbReference type="ARBA" id="ARBA00022723"/>
    </source>
</evidence>
<protein>
    <recommendedName>
        <fullName evidence="11">8-oxo-dGTP diphosphatase</fullName>
        <ecNumber evidence="11">3.6.1.55</ecNumber>
    </recommendedName>
</protein>
<gene>
    <name evidence="14" type="ORF">JQS30_06185</name>
</gene>
<comment type="cofactor">
    <cofactor evidence="1">
        <name>Mg(2+)</name>
        <dbReference type="ChEBI" id="CHEBI:18420"/>
    </cofactor>
</comment>
<keyword evidence="8" id="KW-0460">Magnesium</keyword>
<dbReference type="Gene3D" id="3.90.79.10">
    <property type="entry name" value="Nucleoside Triphosphate Pyrophosphohydrolase"/>
    <property type="match status" value="1"/>
</dbReference>
<dbReference type="PRINTS" id="PR00502">
    <property type="entry name" value="NUDIXFAMILY"/>
</dbReference>
<comment type="catalytic activity">
    <reaction evidence="10">
        <text>8-oxo-dGTP + H2O = 8-oxo-dGMP + diphosphate + H(+)</text>
        <dbReference type="Rhea" id="RHEA:31575"/>
        <dbReference type="ChEBI" id="CHEBI:15377"/>
        <dbReference type="ChEBI" id="CHEBI:15378"/>
        <dbReference type="ChEBI" id="CHEBI:33019"/>
        <dbReference type="ChEBI" id="CHEBI:63224"/>
        <dbReference type="ChEBI" id="CHEBI:77896"/>
        <dbReference type="EC" id="3.6.1.55"/>
    </reaction>
</comment>
<keyword evidence="9" id="KW-0234">DNA repair</keyword>
<dbReference type="InterPro" id="IPR020476">
    <property type="entry name" value="Nudix_hydrolase"/>
</dbReference>
<dbReference type="AlphaFoldDB" id="A0A895XXZ2"/>
<evidence type="ECO:0000256" key="12">
    <source>
        <dbReference type="RuleBase" id="RU003476"/>
    </source>
</evidence>
<dbReference type="GO" id="GO:0006260">
    <property type="term" value="P:DNA replication"/>
    <property type="evidence" value="ECO:0007669"/>
    <property type="project" value="UniProtKB-KW"/>
</dbReference>
<dbReference type="KEGG" id="nav:JQS30_06185"/>
<dbReference type="Proteomes" id="UP000662939">
    <property type="component" value="Chromosome"/>
</dbReference>